<evidence type="ECO:0008006" key="4">
    <source>
        <dbReference type="Google" id="ProtNLM"/>
    </source>
</evidence>
<dbReference type="InterPro" id="IPR019662">
    <property type="entry name" value="DUF2516"/>
</dbReference>
<proteinExistence type="predicted"/>
<evidence type="ECO:0000313" key="3">
    <source>
        <dbReference type="Proteomes" id="UP000589626"/>
    </source>
</evidence>
<keyword evidence="1" id="KW-0812">Transmembrane</keyword>
<keyword evidence="3" id="KW-1185">Reference proteome</keyword>
<keyword evidence="1" id="KW-0472">Membrane</keyword>
<keyword evidence="1" id="KW-1133">Transmembrane helix</keyword>
<dbReference type="AlphaFoldDB" id="A0A7W4VVE3"/>
<comment type="caution">
    <text evidence="2">The sequence shown here is derived from an EMBL/GenBank/DDBJ whole genome shotgun (WGS) entry which is preliminary data.</text>
</comment>
<evidence type="ECO:0000313" key="2">
    <source>
        <dbReference type="EMBL" id="MBB3042223.1"/>
    </source>
</evidence>
<gene>
    <name evidence="2" type="ORF">FHU40_002024</name>
</gene>
<dbReference type="EMBL" id="JACHWR010000001">
    <property type="protein sequence ID" value="MBB3042223.1"/>
    <property type="molecule type" value="Genomic_DNA"/>
</dbReference>
<sequence>MLTVMNFEMGVMLVVELVLLAVKLFAFISSLMWSAEHYTAAGKLTKPAWTIILGLGLAVQLILGGGPIGLLNLVFTIAAFVYLADVRPALTNLTRRR</sequence>
<evidence type="ECO:0000256" key="1">
    <source>
        <dbReference type="SAM" id="Phobius"/>
    </source>
</evidence>
<feature type="transmembrane region" description="Helical" evidence="1">
    <location>
        <begin position="47"/>
        <end position="64"/>
    </location>
</feature>
<reference evidence="2 3" key="1">
    <citation type="submission" date="2020-08" db="EMBL/GenBank/DDBJ databases">
        <title>Sequencing the genomes of 1000 actinobacteria strains.</title>
        <authorList>
            <person name="Klenk H.-P."/>
        </authorList>
    </citation>
    <scope>NUCLEOTIDE SEQUENCE [LARGE SCALE GENOMIC DNA]</scope>
    <source>
        <strain evidence="2 3">DSM 105498</strain>
    </source>
</reference>
<feature type="transmembrane region" description="Helical" evidence="1">
    <location>
        <begin position="12"/>
        <end position="35"/>
    </location>
</feature>
<name>A0A7W4VVE3_9ACTN</name>
<organism evidence="2 3">
    <name type="scientific">Nocardioides soli</name>
    <dbReference type="NCBI Taxonomy" id="1036020"/>
    <lineage>
        <taxon>Bacteria</taxon>
        <taxon>Bacillati</taxon>
        <taxon>Actinomycetota</taxon>
        <taxon>Actinomycetes</taxon>
        <taxon>Propionibacteriales</taxon>
        <taxon>Nocardioidaceae</taxon>
        <taxon>Nocardioides</taxon>
    </lineage>
</organism>
<protein>
    <recommendedName>
        <fullName evidence="4">DUF2516 family protein</fullName>
    </recommendedName>
</protein>
<dbReference type="Pfam" id="PF10724">
    <property type="entry name" value="DUF2516"/>
    <property type="match status" value="1"/>
</dbReference>
<accession>A0A7W4VVE3</accession>
<dbReference type="Proteomes" id="UP000589626">
    <property type="component" value="Unassembled WGS sequence"/>
</dbReference>
<dbReference type="RefSeq" id="WP_215525388.1">
    <property type="nucleotide sequence ID" value="NZ_JACHWR010000001.1"/>
</dbReference>